<dbReference type="RefSeq" id="WP_085249025.1">
    <property type="nucleotide sequence ID" value="NZ_CAJMWJ010000001.1"/>
</dbReference>
<evidence type="ECO:0000313" key="3">
    <source>
        <dbReference type="Proteomes" id="UP000193087"/>
    </source>
</evidence>
<evidence type="ECO:0000313" key="2">
    <source>
        <dbReference type="EMBL" id="ORW86450.1"/>
    </source>
</evidence>
<dbReference type="InterPro" id="IPR000182">
    <property type="entry name" value="GNAT_dom"/>
</dbReference>
<dbReference type="AlphaFoldDB" id="A0A1X2DEI9"/>
<protein>
    <recommendedName>
        <fullName evidence="1">N-acetyltransferase domain-containing protein</fullName>
    </recommendedName>
</protein>
<sequence>MNTTIRVRAATEADIPAMAALMGETFQSGDVVGEFMFPDAEQRRVRQPRMFAAMMKHRYIPQAGADVAVRDDGRIVGVTLYSRSWVKQSLLRKLKENLALLAAMRSQVVAGLMVEAAVARGRPKWRHIYVMYFGVEKAWQGYGAAHALVGRLREHANAEAAAMYGNCQKRLLPFYADVFPEGVVTGTTTLGRRGPAFYFIYCEPADEGAEPAAVREAGRC</sequence>
<feature type="domain" description="N-acetyltransferase" evidence="1">
    <location>
        <begin position="5"/>
        <end position="213"/>
    </location>
</feature>
<accession>A0A1X2DEI9</accession>
<dbReference type="STRING" id="486698.AWC22_10860"/>
<dbReference type="Proteomes" id="UP000193087">
    <property type="component" value="Unassembled WGS sequence"/>
</dbReference>
<evidence type="ECO:0000259" key="1">
    <source>
        <dbReference type="PROSITE" id="PS51186"/>
    </source>
</evidence>
<dbReference type="EMBL" id="LQPQ01000025">
    <property type="protein sequence ID" value="ORW86450.1"/>
    <property type="molecule type" value="Genomic_DNA"/>
</dbReference>
<reference evidence="2 3" key="1">
    <citation type="submission" date="2016-01" db="EMBL/GenBank/DDBJ databases">
        <title>The new phylogeny of the genus Mycobacterium.</title>
        <authorList>
            <person name="Tarcisio F."/>
            <person name="Conor M."/>
            <person name="Antonella G."/>
            <person name="Elisabetta G."/>
            <person name="Giulia F.S."/>
            <person name="Sara T."/>
            <person name="Anna F."/>
            <person name="Clotilde B."/>
            <person name="Roberto B."/>
            <person name="Veronica D.S."/>
            <person name="Fabio R."/>
            <person name="Monica P."/>
            <person name="Olivier J."/>
            <person name="Enrico T."/>
            <person name="Nicola S."/>
        </authorList>
    </citation>
    <scope>NUCLEOTIDE SEQUENCE [LARGE SCALE GENOMIC DNA]</scope>
    <source>
        <strain evidence="2 3">DSM 45176</strain>
    </source>
</reference>
<name>A0A1X2DEI9_9MYCO</name>
<keyword evidence="3" id="KW-1185">Reference proteome</keyword>
<dbReference type="GO" id="GO:0016747">
    <property type="term" value="F:acyltransferase activity, transferring groups other than amino-acyl groups"/>
    <property type="evidence" value="ECO:0007669"/>
    <property type="project" value="InterPro"/>
</dbReference>
<dbReference type="SUPFAM" id="SSF55729">
    <property type="entry name" value="Acyl-CoA N-acyltransferases (Nat)"/>
    <property type="match status" value="1"/>
</dbReference>
<dbReference type="InterPro" id="IPR016181">
    <property type="entry name" value="Acyl_CoA_acyltransferase"/>
</dbReference>
<gene>
    <name evidence="2" type="ORF">AWC22_10860</name>
</gene>
<dbReference type="PROSITE" id="PS51186">
    <property type="entry name" value="GNAT"/>
    <property type="match status" value="1"/>
</dbReference>
<organism evidence="2 3">
    <name type="scientific">Mycobacterium riyadhense</name>
    <dbReference type="NCBI Taxonomy" id="486698"/>
    <lineage>
        <taxon>Bacteria</taxon>
        <taxon>Bacillati</taxon>
        <taxon>Actinomycetota</taxon>
        <taxon>Actinomycetes</taxon>
        <taxon>Mycobacteriales</taxon>
        <taxon>Mycobacteriaceae</taxon>
        <taxon>Mycobacterium</taxon>
    </lineage>
</organism>
<proteinExistence type="predicted"/>
<dbReference type="Gene3D" id="3.40.630.30">
    <property type="match status" value="1"/>
</dbReference>
<dbReference type="OrthoDB" id="7057833at2"/>
<dbReference type="GeneID" id="93496680"/>
<comment type="caution">
    <text evidence="2">The sequence shown here is derived from an EMBL/GenBank/DDBJ whole genome shotgun (WGS) entry which is preliminary data.</text>
</comment>